<accession>A0A1I0RN31</accession>
<dbReference type="InterPro" id="IPR018638">
    <property type="entry name" value="DUF2061_membrane"/>
</dbReference>
<sequence length="82" mass="9248">MLVDALVNKKIQDSTKSGDSSFKSLAKTVSWRIVGTLDTMIISYLITGELATAFSIGSIEVFTKMILYYFHERIWAGIKLRK</sequence>
<dbReference type="Proteomes" id="UP000199437">
    <property type="component" value="Unassembled WGS sequence"/>
</dbReference>
<evidence type="ECO:0000313" key="3">
    <source>
        <dbReference type="Proteomes" id="UP000199437"/>
    </source>
</evidence>
<keyword evidence="3" id="KW-1185">Reference proteome</keyword>
<reference evidence="3" key="1">
    <citation type="submission" date="2016-10" db="EMBL/GenBank/DDBJ databases">
        <authorList>
            <person name="Varghese N."/>
            <person name="Submissions S."/>
        </authorList>
    </citation>
    <scope>NUCLEOTIDE SEQUENCE [LARGE SCALE GENOMIC DNA]</scope>
    <source>
        <strain evidence="3">CGMCC 1.12402</strain>
    </source>
</reference>
<dbReference type="OrthoDB" id="197461at2"/>
<name>A0A1I0RN31_9BACT</name>
<dbReference type="RefSeq" id="WP_090260938.1">
    <property type="nucleotide sequence ID" value="NZ_FOIR01000005.1"/>
</dbReference>
<dbReference type="Pfam" id="PF09834">
    <property type="entry name" value="DUF2061"/>
    <property type="match status" value="1"/>
</dbReference>
<organism evidence="2 3">
    <name type="scientific">Roseivirga pacifica</name>
    <dbReference type="NCBI Taxonomy" id="1267423"/>
    <lineage>
        <taxon>Bacteria</taxon>
        <taxon>Pseudomonadati</taxon>
        <taxon>Bacteroidota</taxon>
        <taxon>Cytophagia</taxon>
        <taxon>Cytophagales</taxon>
        <taxon>Roseivirgaceae</taxon>
        <taxon>Roseivirga</taxon>
    </lineage>
</organism>
<dbReference type="STRING" id="1267423.SAMN05216290_3860"/>
<feature type="domain" description="DUF2061" evidence="1">
    <location>
        <begin position="25"/>
        <end position="76"/>
    </location>
</feature>
<gene>
    <name evidence="2" type="ORF">SAMN05216290_3860</name>
</gene>
<dbReference type="AlphaFoldDB" id="A0A1I0RN31"/>
<evidence type="ECO:0000259" key="1">
    <source>
        <dbReference type="Pfam" id="PF09834"/>
    </source>
</evidence>
<protein>
    <submittedName>
        <fullName evidence="2">Predicted membrane protein</fullName>
    </submittedName>
</protein>
<proteinExistence type="predicted"/>
<dbReference type="EMBL" id="FOIR01000005">
    <property type="protein sequence ID" value="SEW42602.1"/>
    <property type="molecule type" value="Genomic_DNA"/>
</dbReference>
<dbReference type="GeneID" id="99988526"/>
<evidence type="ECO:0000313" key="2">
    <source>
        <dbReference type="EMBL" id="SEW42602.1"/>
    </source>
</evidence>